<feature type="non-terminal residue" evidence="2">
    <location>
        <position position="1"/>
    </location>
</feature>
<feature type="transmembrane region" description="Helical" evidence="1">
    <location>
        <begin position="69"/>
        <end position="94"/>
    </location>
</feature>
<organism evidence="2">
    <name type="scientific">marine sediment metagenome</name>
    <dbReference type="NCBI Taxonomy" id="412755"/>
    <lineage>
        <taxon>unclassified sequences</taxon>
        <taxon>metagenomes</taxon>
        <taxon>ecological metagenomes</taxon>
    </lineage>
</organism>
<keyword evidence="1" id="KW-1133">Transmembrane helix</keyword>
<dbReference type="AlphaFoldDB" id="X1LSD3"/>
<protein>
    <submittedName>
        <fullName evidence="2">Uncharacterized protein</fullName>
    </submittedName>
</protein>
<gene>
    <name evidence="2" type="ORF">S06H3_31478</name>
</gene>
<proteinExistence type="predicted"/>
<keyword evidence="1" id="KW-0472">Membrane</keyword>
<keyword evidence="1" id="KW-0812">Transmembrane</keyword>
<evidence type="ECO:0000313" key="2">
    <source>
        <dbReference type="EMBL" id="GAI21968.1"/>
    </source>
</evidence>
<dbReference type="EMBL" id="BARV01018644">
    <property type="protein sequence ID" value="GAI21968.1"/>
    <property type="molecule type" value="Genomic_DNA"/>
</dbReference>
<reference evidence="2" key="1">
    <citation type="journal article" date="2014" name="Front. Microbiol.">
        <title>High frequency of phylogenetically diverse reductive dehalogenase-homologous genes in deep subseafloor sedimentary metagenomes.</title>
        <authorList>
            <person name="Kawai M."/>
            <person name="Futagami T."/>
            <person name="Toyoda A."/>
            <person name="Takaki Y."/>
            <person name="Nishi S."/>
            <person name="Hori S."/>
            <person name="Arai W."/>
            <person name="Tsubouchi T."/>
            <person name="Morono Y."/>
            <person name="Uchiyama I."/>
            <person name="Ito T."/>
            <person name="Fujiyama A."/>
            <person name="Inagaki F."/>
            <person name="Takami H."/>
        </authorList>
    </citation>
    <scope>NUCLEOTIDE SEQUENCE</scope>
    <source>
        <strain evidence="2">Expedition CK06-06</strain>
    </source>
</reference>
<name>X1LSD3_9ZZZZ</name>
<evidence type="ECO:0000256" key="1">
    <source>
        <dbReference type="SAM" id="Phobius"/>
    </source>
</evidence>
<sequence>VDDMTSWWKDRLRGWMASWVVKGVMELFDAFEPDLRAEVKPMLLRMREIEGLPDDFKNIIDKATEEKSAIQFVAILPYLIGILIGLGMGAAAPVSRIGSYQIDKIIKSYRLDPISVITAWRRDPKKYEKFFADLKDQGWHDDRIEALKFFTLFMPSAGDIVTWYAKEVYEPDMIERYGLASELPEYEKTDFPKVGVDATQARNFWMAHWEHASYMQ</sequence>
<accession>X1LSD3</accession>
<comment type="caution">
    <text evidence="2">The sequence shown here is derived from an EMBL/GenBank/DDBJ whole genome shotgun (WGS) entry which is preliminary data.</text>
</comment>